<keyword evidence="2" id="KW-1185">Reference proteome</keyword>
<dbReference type="OrthoDB" id="1186563at2"/>
<accession>A0A2U2PKJ1</accession>
<dbReference type="Proteomes" id="UP000245647">
    <property type="component" value="Unassembled WGS sequence"/>
</dbReference>
<evidence type="ECO:0008006" key="3">
    <source>
        <dbReference type="Google" id="ProtNLM"/>
    </source>
</evidence>
<evidence type="ECO:0000313" key="1">
    <source>
        <dbReference type="EMBL" id="PWG81679.1"/>
    </source>
</evidence>
<gene>
    <name evidence="1" type="ORF">DDR33_04710</name>
</gene>
<protein>
    <recommendedName>
        <fullName evidence="3">Type IX secretion system membrane protein PorP/SprF</fullName>
    </recommendedName>
</protein>
<dbReference type="EMBL" id="QEAS01000003">
    <property type="protein sequence ID" value="PWG81679.1"/>
    <property type="molecule type" value="Genomic_DNA"/>
</dbReference>
<dbReference type="AlphaFoldDB" id="A0A2U2PKJ1"/>
<dbReference type="NCBIfam" id="TIGR03519">
    <property type="entry name" value="T9SS_PorP_fam"/>
    <property type="match status" value="1"/>
</dbReference>
<proteinExistence type="predicted"/>
<organism evidence="1 2">
    <name type="scientific">Pararcticibacter amylolyticus</name>
    <dbReference type="NCBI Taxonomy" id="2173175"/>
    <lineage>
        <taxon>Bacteria</taxon>
        <taxon>Pseudomonadati</taxon>
        <taxon>Bacteroidota</taxon>
        <taxon>Sphingobacteriia</taxon>
        <taxon>Sphingobacteriales</taxon>
        <taxon>Sphingobacteriaceae</taxon>
        <taxon>Pararcticibacter</taxon>
    </lineage>
</organism>
<dbReference type="Pfam" id="PF11751">
    <property type="entry name" value="PorP_SprF"/>
    <property type="match status" value="1"/>
</dbReference>
<name>A0A2U2PKJ1_9SPHI</name>
<reference evidence="1 2" key="1">
    <citation type="submission" date="2018-04" db="EMBL/GenBank/DDBJ databases">
        <title>Pedobacter chongqingensis sp. nov., isolated from a rottenly hemp rope.</title>
        <authorList>
            <person name="Cai Y."/>
        </authorList>
    </citation>
    <scope>NUCLEOTIDE SEQUENCE [LARGE SCALE GENOMIC DNA]</scope>
    <source>
        <strain evidence="1 2">FJ4-8</strain>
    </source>
</reference>
<dbReference type="InterPro" id="IPR019861">
    <property type="entry name" value="PorP/SprF_Bacteroidetes"/>
</dbReference>
<comment type="caution">
    <text evidence="1">The sequence shown here is derived from an EMBL/GenBank/DDBJ whole genome shotgun (WGS) entry which is preliminary data.</text>
</comment>
<evidence type="ECO:0000313" key="2">
    <source>
        <dbReference type="Proteomes" id="UP000245647"/>
    </source>
</evidence>
<sequence>MLFMISGGVKAQDHIYSQFFNAPAYLNPALSGEFRGSFRANMIYRNQWSSIAGDLNYMTTSVDYKLPSFGGAVGLMFNSSSEGTAYLKKNNIAGIYSYSVGTDGFTASFGLQAGITNRKLDFSRLVFSDQLDARLGFEGGASAAESPFNDNKYYFDAGTGVNLVFGTAMLGGSLMHINKPDESFTGSRVYTPMRLAVHASYRHALDRADPYDDDGTYLIPSVVYYRQAEAASLSAGVQFKYRGVNAGAWYRSNGKGQSDSFVVSLIFDIFTSGYKNQKVRLGVSHDATANKLNYSNTSGTSELSVGFETGEAHDRGYQGLKCYDFY</sequence>